<protein>
    <submittedName>
        <fullName evidence="2">ABA3</fullName>
    </submittedName>
</protein>
<evidence type="ECO:0000259" key="1">
    <source>
        <dbReference type="Pfam" id="PF00266"/>
    </source>
</evidence>
<dbReference type="InterPro" id="IPR015424">
    <property type="entry name" value="PyrdxlP-dep_Trfase"/>
</dbReference>
<dbReference type="SUPFAM" id="SSF53383">
    <property type="entry name" value="PLP-dependent transferases"/>
    <property type="match status" value="2"/>
</dbReference>
<dbReference type="InterPro" id="IPR015421">
    <property type="entry name" value="PyrdxlP-dep_Trfase_major"/>
</dbReference>
<organism evidence="2">
    <name type="scientific">Populus tomentosa</name>
    <name type="common">Chinese white poplar</name>
    <dbReference type="NCBI Taxonomy" id="118781"/>
    <lineage>
        <taxon>Eukaryota</taxon>
        <taxon>Viridiplantae</taxon>
        <taxon>Streptophyta</taxon>
        <taxon>Embryophyta</taxon>
        <taxon>Tracheophyta</taxon>
        <taxon>Spermatophyta</taxon>
        <taxon>Magnoliopsida</taxon>
        <taxon>eudicotyledons</taxon>
        <taxon>Gunneridae</taxon>
        <taxon>Pentapetalae</taxon>
        <taxon>rosids</taxon>
        <taxon>fabids</taxon>
        <taxon>Malpighiales</taxon>
        <taxon>Salicaceae</taxon>
        <taxon>Saliceae</taxon>
        <taxon>Populus</taxon>
    </lineage>
</organism>
<dbReference type="PANTHER" id="PTHR14237:SF80">
    <property type="entry name" value="MOLYBDENUM COFACTOR SULFURASE"/>
    <property type="match status" value="1"/>
</dbReference>
<name>R4UBF6_POPTO</name>
<dbReference type="PANTHER" id="PTHR14237">
    <property type="entry name" value="MOLYBDOPTERIN COFACTOR SULFURASE MOSC"/>
    <property type="match status" value="1"/>
</dbReference>
<dbReference type="EMBL" id="KC477272">
    <property type="protein sequence ID" value="AGM20670.1"/>
    <property type="molecule type" value="Genomic_DNA"/>
</dbReference>
<evidence type="ECO:0000313" key="2">
    <source>
        <dbReference type="EMBL" id="AGM20670.1"/>
    </source>
</evidence>
<dbReference type="InterPro" id="IPR000192">
    <property type="entry name" value="Aminotrans_V_dom"/>
</dbReference>
<dbReference type="AlphaFoldDB" id="R4UBF6"/>
<sequence>MDADKAEFLKEFGSDYGYPNGPKSIDEIRATEFNRLDQKGIVYLDHAGATLYSELQMEEIFKDFNSNIYANPHSQSDSSSATSDIIREVRQQVLDYCNASAKEYKCIFTSGATAALKLVGEAFPWSRESCFIASHSDSCGAKGTYDKWVPHEFRRRYALSKGAAAFAVDVEDNVNRGGASAGQEARVKLSPHATQRRNEAKILEEEPSGNAYNLFAFPSECNFSGLRFSLDLANLIKENSERILEGSPFCKYARGHWIVLIDAAKGCTTCPPDLSKYAVDFVVISFYKLFGYPTGLGALVVQNDAARLMKKTYFSGGTITASFADMDFVRRREGIEELFEDGTISFLSVASIRHGFKILNSLTPSMMSRSYFKGWFFFMIDIKESSSDMWGGNNLMVKGLLNGVTVNLHVLNEFVVDKIENNLDGTSVGSMHRCRLNLGKAKLCEKTVKPNELGVGNKHGVETKSFLLHF</sequence>
<feature type="domain" description="Aminotransferase class V" evidence="1">
    <location>
        <begin position="42"/>
        <end position="123"/>
    </location>
</feature>
<proteinExistence type="predicted"/>
<feature type="domain" description="Aminotransferase class V" evidence="1">
    <location>
        <begin position="256"/>
        <end position="363"/>
    </location>
</feature>
<dbReference type="Gene3D" id="3.40.640.10">
    <property type="entry name" value="Type I PLP-dependent aspartate aminotransferase-like (Major domain)"/>
    <property type="match status" value="1"/>
</dbReference>
<dbReference type="Pfam" id="PF00266">
    <property type="entry name" value="Aminotran_5"/>
    <property type="match status" value="2"/>
</dbReference>
<accession>R4UBF6</accession>
<reference evidence="2" key="1">
    <citation type="journal article" date="2013" name="PLoS ONE">
        <title>Sexual Dimorphism Floral MicroRNA Profiling and Target Gene Expression in Andromonoecious Poplar (Populus tomentosa).</title>
        <authorList>
            <person name="Song Y."/>
            <person name="Ma K."/>
            <person name="Ci D."/>
            <person name="Zhang Z."/>
            <person name="Zhang D."/>
        </authorList>
    </citation>
    <scope>NUCLEOTIDE SEQUENCE</scope>
</reference>